<dbReference type="InterPro" id="IPR052355">
    <property type="entry name" value="CENP-V-like"/>
</dbReference>
<comment type="similarity">
    <text evidence="1">Belongs to the Gfa family.</text>
</comment>
<dbReference type="Gene3D" id="2.170.150.70">
    <property type="match status" value="1"/>
</dbReference>
<dbReference type="EMBL" id="JBHUNP010000001">
    <property type="protein sequence ID" value="MFD2649086.1"/>
    <property type="molecule type" value="Genomic_DNA"/>
</dbReference>
<accession>A0ABW5QNK6</accession>
<evidence type="ECO:0000256" key="3">
    <source>
        <dbReference type="ARBA" id="ARBA00022833"/>
    </source>
</evidence>
<dbReference type="InterPro" id="IPR011057">
    <property type="entry name" value="Mss4-like_sf"/>
</dbReference>
<evidence type="ECO:0000256" key="1">
    <source>
        <dbReference type="ARBA" id="ARBA00005495"/>
    </source>
</evidence>
<comment type="caution">
    <text evidence="5">The sequence shown here is derived from an EMBL/GenBank/DDBJ whole genome shotgun (WGS) entry which is preliminary data.</text>
</comment>
<evidence type="ECO:0000313" key="6">
    <source>
        <dbReference type="Proteomes" id="UP001597521"/>
    </source>
</evidence>
<gene>
    <name evidence="5" type="ORF">ACFSX5_14955</name>
</gene>
<evidence type="ECO:0000256" key="2">
    <source>
        <dbReference type="ARBA" id="ARBA00022723"/>
    </source>
</evidence>
<dbReference type="PROSITE" id="PS51891">
    <property type="entry name" value="CENP_V_GFA"/>
    <property type="match status" value="1"/>
</dbReference>
<dbReference type="Proteomes" id="UP001597521">
    <property type="component" value="Unassembled WGS sequence"/>
</dbReference>
<feature type="domain" description="CENP-V/GFA" evidence="4">
    <location>
        <begin position="5"/>
        <end position="120"/>
    </location>
</feature>
<organism evidence="5 6">
    <name type="scientific">Devosia albogilva</name>
    <dbReference type="NCBI Taxonomy" id="429726"/>
    <lineage>
        <taxon>Bacteria</taxon>
        <taxon>Pseudomonadati</taxon>
        <taxon>Pseudomonadota</taxon>
        <taxon>Alphaproteobacteria</taxon>
        <taxon>Hyphomicrobiales</taxon>
        <taxon>Devosiaceae</taxon>
        <taxon>Devosia</taxon>
    </lineage>
</organism>
<dbReference type="SUPFAM" id="SSF51316">
    <property type="entry name" value="Mss4-like"/>
    <property type="match status" value="1"/>
</dbReference>
<sequence>MPTPVEASCHCGAVRLQLAAAPETVVECNCSLCRRYGVLWAYYESTDVTPLTEPLLTDTYVWNGRHVDFHRCQTCGCVVQWTPRDSRTRRGINARLLEPEILAAARLRHRDGANTGKFLD</sequence>
<name>A0ABW5QNK6_9HYPH</name>
<dbReference type="PANTHER" id="PTHR28620">
    <property type="entry name" value="CENTROMERE PROTEIN V"/>
    <property type="match status" value="1"/>
</dbReference>
<evidence type="ECO:0000313" key="5">
    <source>
        <dbReference type="EMBL" id="MFD2649086.1"/>
    </source>
</evidence>
<dbReference type="PANTHER" id="PTHR28620:SF1">
    <property type="entry name" value="CENP-V_GFA DOMAIN-CONTAINING PROTEIN"/>
    <property type="match status" value="1"/>
</dbReference>
<dbReference type="Pfam" id="PF04828">
    <property type="entry name" value="GFA"/>
    <property type="match status" value="1"/>
</dbReference>
<dbReference type="RefSeq" id="WP_386834507.1">
    <property type="nucleotide sequence ID" value="NZ_JBHUNP010000001.1"/>
</dbReference>
<protein>
    <submittedName>
        <fullName evidence="5">GFA family protein</fullName>
    </submittedName>
</protein>
<reference evidence="6" key="1">
    <citation type="journal article" date="2019" name="Int. J. Syst. Evol. Microbiol.">
        <title>The Global Catalogue of Microorganisms (GCM) 10K type strain sequencing project: providing services to taxonomists for standard genome sequencing and annotation.</title>
        <authorList>
            <consortium name="The Broad Institute Genomics Platform"/>
            <consortium name="The Broad Institute Genome Sequencing Center for Infectious Disease"/>
            <person name="Wu L."/>
            <person name="Ma J."/>
        </authorList>
    </citation>
    <scope>NUCLEOTIDE SEQUENCE [LARGE SCALE GENOMIC DNA]</scope>
    <source>
        <strain evidence="6">CCM 7427</strain>
    </source>
</reference>
<keyword evidence="6" id="KW-1185">Reference proteome</keyword>
<proteinExistence type="inferred from homology"/>
<keyword evidence="2" id="KW-0479">Metal-binding</keyword>
<dbReference type="InterPro" id="IPR006913">
    <property type="entry name" value="CENP-V/GFA"/>
</dbReference>
<evidence type="ECO:0000259" key="4">
    <source>
        <dbReference type="PROSITE" id="PS51891"/>
    </source>
</evidence>
<keyword evidence="3" id="KW-0862">Zinc</keyword>